<dbReference type="EMBL" id="RIBS01000003">
    <property type="protein sequence ID" value="RNF84420.1"/>
    <property type="molecule type" value="Genomic_DNA"/>
</dbReference>
<evidence type="ECO:0008006" key="5">
    <source>
        <dbReference type="Google" id="ProtNLM"/>
    </source>
</evidence>
<evidence type="ECO:0000313" key="3">
    <source>
        <dbReference type="EMBL" id="RNF84420.1"/>
    </source>
</evidence>
<feature type="signal peptide" evidence="2">
    <location>
        <begin position="1"/>
        <end position="29"/>
    </location>
</feature>
<dbReference type="AlphaFoldDB" id="A0A3M8SZW1"/>
<dbReference type="RefSeq" id="WP_123087606.1">
    <property type="nucleotide sequence ID" value="NZ_RIBS01000003.1"/>
</dbReference>
<evidence type="ECO:0000256" key="2">
    <source>
        <dbReference type="SAM" id="SignalP"/>
    </source>
</evidence>
<keyword evidence="4" id="KW-1185">Reference proteome</keyword>
<organism evidence="3 4">
    <name type="scientific">Montanilutibacter psychrotolerans</name>
    <dbReference type="NCBI Taxonomy" id="1327343"/>
    <lineage>
        <taxon>Bacteria</taxon>
        <taxon>Pseudomonadati</taxon>
        <taxon>Pseudomonadota</taxon>
        <taxon>Gammaproteobacteria</taxon>
        <taxon>Lysobacterales</taxon>
        <taxon>Lysobacteraceae</taxon>
        <taxon>Montanilutibacter</taxon>
    </lineage>
</organism>
<name>A0A3M8SZW1_9GAMM</name>
<feature type="chain" id="PRO_5018021114" description="DUF2502 domain-containing protein" evidence="2">
    <location>
        <begin position="30"/>
        <end position="172"/>
    </location>
</feature>
<comment type="caution">
    <text evidence="3">The sequence shown here is derived from an EMBL/GenBank/DDBJ whole genome shotgun (WGS) entry which is preliminary data.</text>
</comment>
<accession>A0A3M8SZW1</accession>
<gene>
    <name evidence="3" type="ORF">EER27_08575</name>
</gene>
<feature type="region of interest" description="Disordered" evidence="1">
    <location>
        <begin position="128"/>
        <end position="148"/>
    </location>
</feature>
<protein>
    <recommendedName>
        <fullName evidence="5">DUF2502 domain-containing protein</fullName>
    </recommendedName>
</protein>
<evidence type="ECO:0000313" key="4">
    <source>
        <dbReference type="Proteomes" id="UP000267049"/>
    </source>
</evidence>
<keyword evidence="2" id="KW-0732">Signal</keyword>
<proteinExistence type="predicted"/>
<evidence type="ECO:0000256" key="1">
    <source>
        <dbReference type="SAM" id="MobiDB-lite"/>
    </source>
</evidence>
<reference evidence="3 4" key="1">
    <citation type="submission" date="2018-11" db="EMBL/GenBank/DDBJ databases">
        <title>Lysobacter cryohumiis sp. nov., isolated from soil in the Tianshan Mountains, Xinjiang, China.</title>
        <authorList>
            <person name="Luo Y."/>
            <person name="Sheng H."/>
        </authorList>
    </citation>
    <scope>NUCLEOTIDE SEQUENCE [LARGE SCALE GENOMIC DNA]</scope>
    <source>
        <strain evidence="3 4">ZS60</strain>
    </source>
</reference>
<sequence length="172" mass="20562">MTRFHRMLAPAALAAGLVIAALLPTPVQAQSGSDLVRVIVDVADVVYHSGHPYYRHGNYGYGDRLIVVRDRYGHRRYYRHVPRGYRQGPPYGNAYGYYGREAPRMQQRTRCDSRGRCRVEYYDPRHDNRYDNRYYNRDDDHGRYDRYDGRYDRYRGGASYYDGRRWRERDDD</sequence>
<dbReference type="Proteomes" id="UP000267049">
    <property type="component" value="Unassembled WGS sequence"/>
</dbReference>